<keyword evidence="1" id="KW-0677">Repeat</keyword>
<comment type="caution">
    <text evidence="3">Lacks conserved residue(s) required for the propagation of feature annotation.</text>
</comment>
<dbReference type="PROSITE" id="PS01180">
    <property type="entry name" value="CUB"/>
    <property type="match status" value="3"/>
</dbReference>
<evidence type="ECO:0000259" key="6">
    <source>
        <dbReference type="PROSITE" id="PS01180"/>
    </source>
</evidence>
<feature type="region of interest" description="Disordered" evidence="4">
    <location>
        <begin position="32"/>
        <end position="56"/>
    </location>
</feature>
<protein>
    <submittedName>
        <fullName evidence="7">Chromosome 18 SCAF14304, whole genome shotgun sequence</fullName>
    </submittedName>
</protein>
<dbReference type="Pfam" id="PF00431">
    <property type="entry name" value="CUB"/>
    <property type="match status" value="3"/>
</dbReference>
<dbReference type="AlphaFoldDB" id="Q4ST45"/>
<dbReference type="Gene3D" id="2.60.120.290">
    <property type="entry name" value="Spermadhesin, CUB domain"/>
    <property type="match status" value="3"/>
</dbReference>
<reference evidence="7" key="2">
    <citation type="submission" date="2004-02" db="EMBL/GenBank/DDBJ databases">
        <authorList>
            <consortium name="Genoscope"/>
            <consortium name="Whitehead Institute Centre for Genome Research"/>
        </authorList>
    </citation>
    <scope>NUCLEOTIDE SEQUENCE</scope>
</reference>
<evidence type="ECO:0000256" key="1">
    <source>
        <dbReference type="ARBA" id="ARBA00022737"/>
    </source>
</evidence>
<name>Q4ST45_TETNG</name>
<reference evidence="7" key="1">
    <citation type="journal article" date="2004" name="Nature">
        <title>Genome duplication in the teleost fish Tetraodon nigroviridis reveals the early vertebrate proto-karyotype.</title>
        <authorList>
            <person name="Jaillon O."/>
            <person name="Aury J.-M."/>
            <person name="Brunet F."/>
            <person name="Petit J.-L."/>
            <person name="Stange-Thomann N."/>
            <person name="Mauceli E."/>
            <person name="Bouneau L."/>
            <person name="Fischer C."/>
            <person name="Ozouf-Costaz C."/>
            <person name="Bernot A."/>
            <person name="Nicaud S."/>
            <person name="Jaffe D."/>
            <person name="Fisher S."/>
            <person name="Lutfalla G."/>
            <person name="Dossat C."/>
            <person name="Segurens B."/>
            <person name="Dasilva C."/>
            <person name="Salanoubat M."/>
            <person name="Levy M."/>
            <person name="Boudet N."/>
            <person name="Castellano S."/>
            <person name="Anthouard V."/>
            <person name="Jubin C."/>
            <person name="Castelli V."/>
            <person name="Katinka M."/>
            <person name="Vacherie B."/>
            <person name="Biemont C."/>
            <person name="Skalli Z."/>
            <person name="Cattolico L."/>
            <person name="Poulain J."/>
            <person name="De Berardinis V."/>
            <person name="Cruaud C."/>
            <person name="Duprat S."/>
            <person name="Brottier P."/>
            <person name="Coutanceau J.-P."/>
            <person name="Gouzy J."/>
            <person name="Parra G."/>
            <person name="Lardier G."/>
            <person name="Chapple C."/>
            <person name="McKernan K.J."/>
            <person name="McEwan P."/>
            <person name="Bosak S."/>
            <person name="Kellis M."/>
            <person name="Volff J.-N."/>
            <person name="Guigo R."/>
            <person name="Zody M.C."/>
            <person name="Mesirov J."/>
            <person name="Lindblad-Toh K."/>
            <person name="Birren B."/>
            <person name="Nusbaum C."/>
            <person name="Kahn D."/>
            <person name="Robinson-Rechavi M."/>
            <person name="Laudet V."/>
            <person name="Schachter V."/>
            <person name="Quetier F."/>
            <person name="Saurin W."/>
            <person name="Scarpelli C."/>
            <person name="Wincker P."/>
            <person name="Lander E.S."/>
            <person name="Weissenbach J."/>
            <person name="Roest Crollius H."/>
        </authorList>
    </citation>
    <scope>NUCLEOTIDE SEQUENCE [LARGE SCALE GENOMIC DNA]</scope>
</reference>
<keyword evidence="5" id="KW-0812">Transmembrane</keyword>
<evidence type="ECO:0000256" key="3">
    <source>
        <dbReference type="PROSITE-ProRule" id="PRU00059"/>
    </source>
</evidence>
<dbReference type="CDD" id="cd00041">
    <property type="entry name" value="CUB"/>
    <property type="match status" value="3"/>
</dbReference>
<keyword evidence="5" id="KW-1133">Transmembrane helix</keyword>
<keyword evidence="5" id="KW-0472">Membrane</keyword>
<organism evidence="7">
    <name type="scientific">Tetraodon nigroviridis</name>
    <name type="common">Spotted green pufferfish</name>
    <name type="synonym">Chelonodon nigroviridis</name>
    <dbReference type="NCBI Taxonomy" id="99883"/>
    <lineage>
        <taxon>Eukaryota</taxon>
        <taxon>Metazoa</taxon>
        <taxon>Chordata</taxon>
        <taxon>Craniata</taxon>
        <taxon>Vertebrata</taxon>
        <taxon>Euteleostomi</taxon>
        <taxon>Actinopterygii</taxon>
        <taxon>Neopterygii</taxon>
        <taxon>Teleostei</taxon>
        <taxon>Neoteleostei</taxon>
        <taxon>Acanthomorphata</taxon>
        <taxon>Eupercaria</taxon>
        <taxon>Tetraodontiformes</taxon>
        <taxon>Tetradontoidea</taxon>
        <taxon>Tetraodontidae</taxon>
        <taxon>Tetraodon</taxon>
    </lineage>
</organism>
<feature type="domain" description="CUB" evidence="6">
    <location>
        <begin position="41"/>
        <end position="151"/>
    </location>
</feature>
<evidence type="ECO:0000256" key="5">
    <source>
        <dbReference type="SAM" id="Phobius"/>
    </source>
</evidence>
<feature type="transmembrane region" description="Helical" evidence="5">
    <location>
        <begin position="5"/>
        <end position="24"/>
    </location>
</feature>
<evidence type="ECO:0000256" key="2">
    <source>
        <dbReference type="ARBA" id="ARBA00023157"/>
    </source>
</evidence>
<evidence type="ECO:0000256" key="4">
    <source>
        <dbReference type="SAM" id="MobiDB-lite"/>
    </source>
</evidence>
<dbReference type="InterPro" id="IPR035914">
    <property type="entry name" value="Sperma_CUB_dom_sf"/>
</dbReference>
<dbReference type="OrthoDB" id="8933955at2759"/>
<dbReference type="InterPro" id="IPR000859">
    <property type="entry name" value="CUB_dom"/>
</dbReference>
<evidence type="ECO:0000313" key="7">
    <source>
        <dbReference type="EMBL" id="CAF96187.1"/>
    </source>
</evidence>
<dbReference type="PANTHER" id="PTHR24251">
    <property type="entry name" value="OVOCHYMASE-RELATED"/>
    <property type="match status" value="1"/>
</dbReference>
<dbReference type="SUPFAM" id="SSF49854">
    <property type="entry name" value="Spermadhesin, CUB domain"/>
    <property type="match status" value="3"/>
</dbReference>
<dbReference type="SMART" id="SM00042">
    <property type="entry name" value="CUB"/>
    <property type="match status" value="2"/>
</dbReference>
<feature type="domain" description="CUB" evidence="6">
    <location>
        <begin position="215"/>
        <end position="305"/>
    </location>
</feature>
<gene>
    <name evidence="7" type="ORF">GSTENG00013129001</name>
</gene>
<keyword evidence="2" id="KW-1015">Disulfide bond</keyword>
<accession>Q4ST45</accession>
<dbReference type="EMBL" id="CAAE01014304">
    <property type="protein sequence ID" value="CAF96187.1"/>
    <property type="molecule type" value="Genomic_DNA"/>
</dbReference>
<dbReference type="PANTHER" id="PTHR24251:SF50">
    <property type="entry name" value="ATTRACTIN-LIKE 1A"/>
    <property type="match status" value="1"/>
</dbReference>
<feature type="domain" description="CUB" evidence="6">
    <location>
        <begin position="162"/>
        <end position="210"/>
    </location>
</feature>
<dbReference type="FunFam" id="2.60.120.290:FF:000005">
    <property type="entry name" value="Procollagen C-endopeptidase enhancer 1"/>
    <property type="match status" value="1"/>
</dbReference>
<dbReference type="KEGG" id="tng:GSTEN00013129G001"/>
<proteinExistence type="predicted"/>
<sequence length="305" mass="33521">MEKLLIFLFVLMTGVCIGLVAIYFTGEANSTTNVEGPDSGCGSPQDLSEESGTFSSMNYPNNYDDGKTCSWHITVDPDKVIHLWFEDFDLEETQLCMRDFITLQDSLGIIGKYCGGVKPRSLVSLTNRLTVYFNTNDMTNKRGFKAYYKAVAPELTSEIVEAGGLLQGDQGSVMTPGFPEQNYKDGALYQWRITVPKGQRVRLTFTSFDLVPEVCGDFVQVFDDYTAGSSSLGSSGPIILTGRKGTFHSPGFPNSYPAQLNTSWRISVPRGFLVKLQITDMAITGETGQCKEDKLVISDAYATLG</sequence>